<dbReference type="GO" id="GO:0036038">
    <property type="term" value="C:MKS complex"/>
    <property type="evidence" value="ECO:0007669"/>
    <property type="project" value="InterPro"/>
</dbReference>
<accession>A0A8J2QR11</accession>
<reference evidence="1" key="1">
    <citation type="submission" date="2021-09" db="EMBL/GenBank/DDBJ databases">
        <authorList>
            <person name="Martin H S."/>
        </authorList>
    </citation>
    <scope>NUCLEOTIDE SEQUENCE</scope>
</reference>
<dbReference type="AlphaFoldDB" id="A0A8J2QR11"/>
<protein>
    <submittedName>
        <fullName evidence="1">(African queen) hypothetical protein</fullName>
    </submittedName>
</protein>
<dbReference type="InterPro" id="IPR019170">
    <property type="entry name" value="Meckelin"/>
</dbReference>
<evidence type="ECO:0000313" key="2">
    <source>
        <dbReference type="Proteomes" id="UP000789524"/>
    </source>
</evidence>
<dbReference type="PANTHER" id="PTHR21274">
    <property type="entry name" value="MECKELIN"/>
    <property type="match status" value="1"/>
</dbReference>
<name>A0A8J2QR11_9NEOP</name>
<dbReference type="OrthoDB" id="419138at2759"/>
<evidence type="ECO:0000313" key="1">
    <source>
        <dbReference type="EMBL" id="CAG9563821.1"/>
    </source>
</evidence>
<dbReference type="Proteomes" id="UP000789524">
    <property type="component" value="Unassembled WGS sequence"/>
</dbReference>
<dbReference type="GO" id="GO:0060271">
    <property type="term" value="P:cilium assembly"/>
    <property type="evidence" value="ECO:0007669"/>
    <property type="project" value="InterPro"/>
</dbReference>
<gene>
    <name evidence="1" type="ORF">DCHRY22_LOCUS4913</name>
</gene>
<keyword evidence="2" id="KW-1185">Reference proteome</keyword>
<dbReference type="PANTHER" id="PTHR21274:SF0">
    <property type="entry name" value="MECKELIN"/>
    <property type="match status" value="1"/>
</dbReference>
<dbReference type="EMBL" id="CAKASE010000050">
    <property type="protein sequence ID" value="CAG9563821.1"/>
    <property type="molecule type" value="Genomic_DNA"/>
</dbReference>
<comment type="caution">
    <text evidence="1">The sequence shown here is derived from an EMBL/GenBank/DDBJ whole genome shotgun (WGS) entry which is preliminary data.</text>
</comment>
<dbReference type="Pfam" id="PF09773">
    <property type="entry name" value="Meckelin"/>
    <property type="match status" value="1"/>
</dbReference>
<sequence>MFFVLIILNGVHGFKVPGNCGVGHFYEPSLMDCLPCPANASLVTSADVTQNVDGSPMKEVQCVKCARGYKALNNRCVWCEACACKKHEIVVKGNCIPRKYVLDRPKYSENILHPDEVLEFIKLEYLCTKQDYRACRILASVCVRNHNTYHPAGPCRLWIQSNLTSLKGLPLLTTDDFKSNKADLSLSLSMNSIDLILATHTASGGLKIFQNTDKLFQKCLPSMKIKIGASFRIDRDVYSEGALKVQLLVEIQYALKHPSYDTITTSIIVEHQTTDAGVTTNLEATFISSLHSFCSEAGTLSVTLPLSEDEEHLIRSMTYTVLTMKALDSLSWVASERTVLERLLDIELTDREGGNTSILLYDDNVSIPSLLSTTWMGEECSLATFDAMVFGCILIASEQYLLAALLTAIVWKENVDVKKDHSDVSGQEIDESHILRPINLKITLPPRPETYGPLFNFLIKVCDVILEDFSNSRIPNYMEIIAKSLKGFGSGFLMKMMIRRFAKGLHILSAYHVNLDIGIPLSISGLTNVKNPNEPLLLLSFMEKKSNVRSEGIFENFIRSLLDLLTTTFPEKRLSKFCRTLYKYISKIENKYARRFARHIRYISKMYREDLKNEFRLYREEFSKPKEHKTDFIKAMDATFTLKEHILFQDYISDLKDYGTDDKLFIDNETDKVINYVIMDRIWKSSARDRDYLEKMLRLAIDEYRRDHDTRK</sequence>
<organism evidence="1 2">
    <name type="scientific">Danaus chrysippus</name>
    <name type="common">African queen</name>
    <dbReference type="NCBI Taxonomy" id="151541"/>
    <lineage>
        <taxon>Eukaryota</taxon>
        <taxon>Metazoa</taxon>
        <taxon>Ecdysozoa</taxon>
        <taxon>Arthropoda</taxon>
        <taxon>Hexapoda</taxon>
        <taxon>Insecta</taxon>
        <taxon>Pterygota</taxon>
        <taxon>Neoptera</taxon>
        <taxon>Endopterygota</taxon>
        <taxon>Lepidoptera</taxon>
        <taxon>Glossata</taxon>
        <taxon>Ditrysia</taxon>
        <taxon>Papilionoidea</taxon>
        <taxon>Nymphalidae</taxon>
        <taxon>Danainae</taxon>
        <taxon>Danaini</taxon>
        <taxon>Danaina</taxon>
        <taxon>Danaus</taxon>
        <taxon>Anosia</taxon>
    </lineage>
</organism>
<proteinExistence type="predicted"/>